<dbReference type="GO" id="GO:0003677">
    <property type="term" value="F:DNA binding"/>
    <property type="evidence" value="ECO:0007669"/>
    <property type="project" value="UniProtKB-KW"/>
</dbReference>
<dbReference type="CDD" id="cd22332">
    <property type="entry name" value="HsdR_N"/>
    <property type="match status" value="1"/>
</dbReference>
<dbReference type="NCBIfam" id="TIGR00348">
    <property type="entry name" value="hsdR"/>
    <property type="match status" value="1"/>
</dbReference>
<evidence type="ECO:0000256" key="1">
    <source>
        <dbReference type="ARBA" id="ARBA00000851"/>
    </source>
</evidence>
<dbReference type="OrthoDB" id="9758243at2"/>
<dbReference type="Gene3D" id="3.90.1570.50">
    <property type="match status" value="1"/>
</dbReference>
<dbReference type="InterPro" id="IPR014001">
    <property type="entry name" value="Helicase_ATP-bd"/>
</dbReference>
<evidence type="ECO:0000313" key="12">
    <source>
        <dbReference type="EMBL" id="PHN07814.1"/>
    </source>
</evidence>
<reference evidence="12 13" key="1">
    <citation type="submission" date="2017-10" db="EMBL/GenBank/DDBJ databases">
        <title>The draft genome sequence of Lewinella nigricans NBRC 102662.</title>
        <authorList>
            <person name="Wang K."/>
        </authorList>
    </citation>
    <scope>NUCLEOTIDE SEQUENCE [LARGE SCALE GENOMIC DNA]</scope>
    <source>
        <strain evidence="12 13">NBRC 102662</strain>
    </source>
</reference>
<proteinExistence type="inferred from homology"/>
<dbReference type="Pfam" id="PF04313">
    <property type="entry name" value="HSDR_N"/>
    <property type="match status" value="1"/>
</dbReference>
<gene>
    <name evidence="12" type="ORF">CRP01_04645</name>
</gene>
<comment type="caution">
    <text evidence="12">The sequence shown here is derived from an EMBL/GenBank/DDBJ whole genome shotgun (WGS) entry which is preliminary data.</text>
</comment>
<dbReference type="InterPro" id="IPR007409">
    <property type="entry name" value="Restrct_endonuc_type1_HsdR_N"/>
</dbReference>
<dbReference type="AlphaFoldDB" id="A0A2D0NH36"/>
<dbReference type="InterPro" id="IPR004473">
    <property type="entry name" value="Restrct_endonuc_typeI_HsdR"/>
</dbReference>
<dbReference type="Pfam" id="PF12008">
    <property type="entry name" value="EcoR124_C"/>
    <property type="match status" value="1"/>
</dbReference>
<evidence type="ECO:0000256" key="6">
    <source>
        <dbReference type="ARBA" id="ARBA00022759"/>
    </source>
</evidence>
<keyword evidence="13" id="KW-1185">Reference proteome</keyword>
<dbReference type="Pfam" id="PF22679">
    <property type="entry name" value="T1R_D3-like"/>
    <property type="match status" value="1"/>
</dbReference>
<keyword evidence="9 10" id="KW-0238">DNA-binding</keyword>
<evidence type="ECO:0000256" key="3">
    <source>
        <dbReference type="ARBA" id="ARBA00022722"/>
    </source>
</evidence>
<evidence type="ECO:0000259" key="11">
    <source>
        <dbReference type="PROSITE" id="PS51192"/>
    </source>
</evidence>
<dbReference type="Proteomes" id="UP000223913">
    <property type="component" value="Unassembled WGS sequence"/>
</dbReference>
<dbReference type="PANTHER" id="PTHR30195">
    <property type="entry name" value="TYPE I SITE-SPECIFIC DEOXYRIBONUCLEASE PROTEIN SUBUNIT M AND R"/>
    <property type="match status" value="1"/>
</dbReference>
<comment type="function">
    <text evidence="10">Subunit R is required for both nuclease and ATPase activities, but not for modification.</text>
</comment>
<organism evidence="12 13">
    <name type="scientific">Flavilitoribacter nigricans (strain ATCC 23147 / DSM 23189 / NBRC 102662 / NCIMB 1420 / SS-2)</name>
    <name type="common">Lewinella nigricans</name>
    <dbReference type="NCBI Taxonomy" id="1122177"/>
    <lineage>
        <taxon>Bacteria</taxon>
        <taxon>Pseudomonadati</taxon>
        <taxon>Bacteroidota</taxon>
        <taxon>Saprospiria</taxon>
        <taxon>Saprospirales</taxon>
        <taxon>Lewinellaceae</taxon>
        <taxon>Flavilitoribacter</taxon>
    </lineage>
</organism>
<dbReference type="Gene3D" id="1.20.58.910">
    <property type="match status" value="1"/>
</dbReference>
<keyword evidence="5 10" id="KW-0680">Restriction system</keyword>
<dbReference type="PANTHER" id="PTHR30195:SF16">
    <property type="entry name" value="TYPE I RESTRICTION ENZYME ENDONUCLEASE SUBUNIT"/>
    <property type="match status" value="1"/>
</dbReference>
<keyword evidence="6" id="KW-0255">Endonuclease</keyword>
<dbReference type="Pfam" id="PF20694">
    <property type="entry name" value="TRADD-like_N"/>
    <property type="match status" value="1"/>
</dbReference>
<keyword evidence="4 10" id="KW-0547">Nucleotide-binding</keyword>
<dbReference type="GO" id="GO:0005524">
    <property type="term" value="F:ATP binding"/>
    <property type="evidence" value="ECO:0007669"/>
    <property type="project" value="UniProtKB-KW"/>
</dbReference>
<dbReference type="SMART" id="SM00487">
    <property type="entry name" value="DEXDc"/>
    <property type="match status" value="1"/>
</dbReference>
<dbReference type="InterPro" id="IPR051268">
    <property type="entry name" value="Type-I_R_enzyme_R_subunit"/>
</dbReference>
<keyword evidence="8 10" id="KW-0067">ATP-binding</keyword>
<dbReference type="InterPro" id="IPR049341">
    <property type="entry name" value="TRADD-like_N"/>
</dbReference>
<sequence>MSKTESEEILEKKLVEQLTATLGYTWVAIPDEAALLANLKTQLELHNKLSLSATEFKQVLHQLDKGDVFDRAKTLRERMAYLRDDGDTGYLQLLNIEHWCRNQFQVTRQVTMDQGTYKNRYDVTLLINGLPLVQIELKRRGLEMKEAFNQINRYKRHSFWSSWGLFQYVQLFVISNGVNTKYLANSGEQLLPYKFTNFWADADNNKISSLTDFADAFLEKCHLSKMICKYIVLHQTTRTLMVLRPYQFHAVEAIIDRVQNSDKNGYIWHTTGSGKTLTSFKASQILIKLPKVHKVVFVVDRKDLDSQTIREFDGFQKGSVDSSDNTKVLVQQLTDTYRDPKNGELKQNDLIVTTIQKLNRAILKNTYNHQLKPLQKKHIVFIFDECHRSQFGETHRRIKEFFHSHQMFGFTGTPIFAKNATRNELGKRTTKDLFDKRLHQYVLPDAIRDENVLKFSVDYYKTFKEKEESREKPDILVEAIEAKEVLEADARLEIITDFIIRHHDSKTRDRTFSAIFCVSSIDILMKYYDLFQAKKLRGEHDLRIVTIFSYRTNEEDTDVEEGNIPDSMEAFDESRRVNTHSRDKLESYIADYNEMFKTKFSTKDSKLFYDYYKDIGQKLKNREKDKFASVYHPHRIDILLVVNMFLTGFDAKKINTMYVDKNLKQHGLIQAFSRTNRIINTKKHHGIIYCFRNLRSATDEAIKMFSNKTPVEEILLEPYTHYLGEFAEAVENLKAIVPDITSVDELETENDEAAFIKAFRELVRLNNIMSGFDEFDAEELGIDPQEFADYKSKYLDLYRKVREDRSKQKESILNDLDFEIELIQRVEINVAYILKLLGDLHNTKKRDQAKKRKEIDDLLGGEVELHSKKELIQKFIDRHMPHIKDAEDIPAAFDTFWTEEKQIAFEDLAKTEKLNANKLLMAIKDFIYTGKRPLPSVIEAMQLEPPGFFESEAAEERISDKIVEFVKVFDEGMGDPTADDIQVSPGESLIKNLPQQPTALAAEPAPVYKQKQQIELELSGDYDTFSNEAILQLIAQLEEELGLSEKISILLKEKGSVLLTVEMDETEANQLLQAVNSGQLAAFGIERVKLKKFLPLYRPSTPVSMDAGEKLRHYKNVLSSGHTRQLLDELEIEVVNNPALEKEVIVLLGRVNSLERDFQGGIIDYETKTRMNNGIHLAVSDLLYRFGGQG</sequence>
<dbReference type="GO" id="GO:0009035">
    <property type="term" value="F:type I site-specific deoxyribonuclease activity"/>
    <property type="evidence" value="ECO:0007669"/>
    <property type="project" value="UniProtKB-EC"/>
</dbReference>
<comment type="subunit">
    <text evidence="10">The type I restriction/modification system is composed of three polypeptides R, M and S.</text>
</comment>
<dbReference type="EC" id="3.1.21.3" evidence="10"/>
<evidence type="ECO:0000256" key="4">
    <source>
        <dbReference type="ARBA" id="ARBA00022741"/>
    </source>
</evidence>
<dbReference type="Pfam" id="PF19964">
    <property type="entry name" value="EAD11"/>
    <property type="match status" value="1"/>
</dbReference>
<keyword evidence="7 10" id="KW-0378">Hydrolase</keyword>
<dbReference type="EMBL" id="PDUD01000005">
    <property type="protein sequence ID" value="PHN07814.1"/>
    <property type="molecule type" value="Genomic_DNA"/>
</dbReference>
<accession>A0A2D0NH36</accession>
<evidence type="ECO:0000313" key="13">
    <source>
        <dbReference type="Proteomes" id="UP000223913"/>
    </source>
</evidence>
<evidence type="ECO:0000256" key="9">
    <source>
        <dbReference type="ARBA" id="ARBA00023125"/>
    </source>
</evidence>
<comment type="catalytic activity">
    <reaction evidence="1 10">
        <text>Endonucleolytic cleavage of DNA to give random double-stranded fragments with terminal 5'-phosphates, ATP is simultaneously hydrolyzed.</text>
        <dbReference type="EC" id="3.1.21.3"/>
    </reaction>
</comment>
<evidence type="ECO:0000256" key="8">
    <source>
        <dbReference type="ARBA" id="ARBA00022840"/>
    </source>
</evidence>
<evidence type="ECO:0000256" key="10">
    <source>
        <dbReference type="RuleBase" id="RU364115"/>
    </source>
</evidence>
<dbReference type="CDD" id="cd18800">
    <property type="entry name" value="SF2_C_EcoR124I-like"/>
    <property type="match status" value="1"/>
</dbReference>
<protein>
    <recommendedName>
        <fullName evidence="10">Type I restriction enzyme endonuclease subunit</fullName>
        <shortName evidence="10">R protein</shortName>
        <ecNumber evidence="10">3.1.21.3</ecNumber>
    </recommendedName>
</protein>
<evidence type="ECO:0000256" key="7">
    <source>
        <dbReference type="ARBA" id="ARBA00022801"/>
    </source>
</evidence>
<feature type="domain" description="Helicase ATP-binding" evidence="11">
    <location>
        <begin position="256"/>
        <end position="432"/>
    </location>
</feature>
<dbReference type="SUPFAM" id="SSF52540">
    <property type="entry name" value="P-loop containing nucleoside triphosphate hydrolases"/>
    <property type="match status" value="2"/>
</dbReference>
<dbReference type="InterPro" id="IPR055180">
    <property type="entry name" value="HsdR_RecA-like_helicase_dom_2"/>
</dbReference>
<dbReference type="InterPro" id="IPR040980">
    <property type="entry name" value="SWI2_SNF2"/>
</dbReference>
<dbReference type="InterPro" id="IPR045439">
    <property type="entry name" value="EAD11"/>
</dbReference>
<dbReference type="InterPro" id="IPR022625">
    <property type="entry name" value="TypeI_RM_Rsu_C"/>
</dbReference>
<dbReference type="PROSITE" id="PS51192">
    <property type="entry name" value="HELICASE_ATP_BIND_1"/>
    <property type="match status" value="1"/>
</dbReference>
<dbReference type="RefSeq" id="WP_099148846.1">
    <property type="nucleotide sequence ID" value="NZ_PDUD01000005.1"/>
</dbReference>
<dbReference type="Gene3D" id="3.40.50.300">
    <property type="entry name" value="P-loop containing nucleotide triphosphate hydrolases"/>
    <property type="match status" value="2"/>
</dbReference>
<dbReference type="Pfam" id="PF18766">
    <property type="entry name" value="SWI2_SNF2"/>
    <property type="match status" value="1"/>
</dbReference>
<dbReference type="GO" id="GO:0009307">
    <property type="term" value="P:DNA restriction-modification system"/>
    <property type="evidence" value="ECO:0007669"/>
    <property type="project" value="UniProtKB-KW"/>
</dbReference>
<dbReference type="InterPro" id="IPR027417">
    <property type="entry name" value="P-loop_NTPase"/>
</dbReference>
<name>A0A2D0NH36_FLAN2</name>
<evidence type="ECO:0000256" key="2">
    <source>
        <dbReference type="ARBA" id="ARBA00008598"/>
    </source>
</evidence>
<evidence type="ECO:0000256" key="5">
    <source>
        <dbReference type="ARBA" id="ARBA00022747"/>
    </source>
</evidence>
<comment type="similarity">
    <text evidence="2 10">Belongs to the HsdR family.</text>
</comment>
<keyword evidence="3" id="KW-0540">Nuclease</keyword>
<dbReference type="CDD" id="cd18030">
    <property type="entry name" value="DEXHc_RE_I_HsdR"/>
    <property type="match status" value="1"/>
</dbReference>